<dbReference type="InterPro" id="IPR005467">
    <property type="entry name" value="His_kinase_dom"/>
</dbReference>
<evidence type="ECO:0000313" key="15">
    <source>
        <dbReference type="EMBL" id="TYR99841.1"/>
    </source>
</evidence>
<dbReference type="SMART" id="SM00387">
    <property type="entry name" value="HATPase_c"/>
    <property type="match status" value="1"/>
</dbReference>
<comment type="caution">
    <text evidence="15">The sequence shown here is derived from an EMBL/GenBank/DDBJ whole genome shotgun (WGS) entry which is preliminary data.</text>
</comment>
<keyword evidence="11 12" id="KW-0472">Membrane</keyword>
<keyword evidence="10" id="KW-0902">Two-component regulatory system</keyword>
<evidence type="ECO:0000256" key="1">
    <source>
        <dbReference type="ARBA" id="ARBA00000085"/>
    </source>
</evidence>
<dbReference type="GO" id="GO:0005886">
    <property type="term" value="C:plasma membrane"/>
    <property type="evidence" value="ECO:0007669"/>
    <property type="project" value="UniProtKB-SubCell"/>
</dbReference>
<feature type="transmembrane region" description="Helical" evidence="12">
    <location>
        <begin position="184"/>
        <end position="205"/>
    </location>
</feature>
<dbReference type="InterPro" id="IPR003661">
    <property type="entry name" value="HisK_dim/P_dom"/>
</dbReference>
<dbReference type="SUPFAM" id="SSF47384">
    <property type="entry name" value="Homodimeric domain of signal transducing histidine kinase"/>
    <property type="match status" value="1"/>
</dbReference>
<keyword evidence="4" id="KW-1003">Cell membrane</keyword>
<feature type="domain" description="Histidine kinase" evidence="13">
    <location>
        <begin position="392"/>
        <end position="595"/>
    </location>
</feature>
<dbReference type="InterPro" id="IPR004358">
    <property type="entry name" value="Sig_transdc_His_kin-like_C"/>
</dbReference>
<evidence type="ECO:0000256" key="3">
    <source>
        <dbReference type="ARBA" id="ARBA00012438"/>
    </source>
</evidence>
<dbReference type="RefSeq" id="WP_148953578.1">
    <property type="nucleotide sequence ID" value="NZ_VTEG01000004.1"/>
</dbReference>
<dbReference type="SUPFAM" id="SSF55874">
    <property type="entry name" value="ATPase domain of HSP90 chaperone/DNA topoisomerase II/histidine kinase"/>
    <property type="match status" value="1"/>
</dbReference>
<organism evidence="15 16">
    <name type="scientific">Rossellomorea vietnamensis</name>
    <dbReference type="NCBI Taxonomy" id="218284"/>
    <lineage>
        <taxon>Bacteria</taxon>
        <taxon>Bacillati</taxon>
        <taxon>Bacillota</taxon>
        <taxon>Bacilli</taxon>
        <taxon>Bacillales</taxon>
        <taxon>Bacillaceae</taxon>
        <taxon>Rossellomorea</taxon>
    </lineage>
</organism>
<comment type="catalytic activity">
    <reaction evidence="1">
        <text>ATP + protein L-histidine = ADP + protein N-phospho-L-histidine.</text>
        <dbReference type="EC" id="2.7.13.3"/>
    </reaction>
</comment>
<evidence type="ECO:0000256" key="5">
    <source>
        <dbReference type="ARBA" id="ARBA00022553"/>
    </source>
</evidence>
<gene>
    <name evidence="15" type="ORF">FZC84_08475</name>
</gene>
<dbReference type="PANTHER" id="PTHR43065:SF10">
    <property type="entry name" value="PEROXIDE STRESS-ACTIVATED HISTIDINE KINASE MAK3"/>
    <property type="match status" value="1"/>
</dbReference>
<dbReference type="PRINTS" id="PR00344">
    <property type="entry name" value="BCTRLSENSOR"/>
</dbReference>
<dbReference type="CDD" id="cd00082">
    <property type="entry name" value="HisKA"/>
    <property type="match status" value="1"/>
</dbReference>
<evidence type="ECO:0000256" key="2">
    <source>
        <dbReference type="ARBA" id="ARBA00004651"/>
    </source>
</evidence>
<dbReference type="InterPro" id="IPR003660">
    <property type="entry name" value="HAMP_dom"/>
</dbReference>
<dbReference type="AlphaFoldDB" id="A0A5D4MDY5"/>
<evidence type="ECO:0000313" key="16">
    <source>
        <dbReference type="Proteomes" id="UP000325182"/>
    </source>
</evidence>
<dbReference type="SMART" id="SM00388">
    <property type="entry name" value="HisKA"/>
    <property type="match status" value="1"/>
</dbReference>
<protein>
    <recommendedName>
        <fullName evidence="3">histidine kinase</fullName>
        <ecNumber evidence="3">2.7.13.3</ecNumber>
    </recommendedName>
</protein>
<reference evidence="15 16" key="1">
    <citation type="submission" date="2019-08" db="EMBL/GenBank/DDBJ databases">
        <title>Bacillus genomes from the desert of Cuatro Cienegas, Coahuila.</title>
        <authorList>
            <person name="Olmedo-Alvarez G."/>
        </authorList>
    </citation>
    <scope>NUCLEOTIDE SEQUENCE [LARGE SCALE GENOMIC DNA]</scope>
    <source>
        <strain evidence="15 16">CH128b_4D</strain>
    </source>
</reference>
<dbReference type="GO" id="GO:0005524">
    <property type="term" value="F:ATP binding"/>
    <property type="evidence" value="ECO:0007669"/>
    <property type="project" value="UniProtKB-KW"/>
</dbReference>
<dbReference type="EMBL" id="VTEG01000004">
    <property type="protein sequence ID" value="TYR99841.1"/>
    <property type="molecule type" value="Genomic_DNA"/>
</dbReference>
<evidence type="ECO:0000259" key="13">
    <source>
        <dbReference type="PROSITE" id="PS50109"/>
    </source>
</evidence>
<dbReference type="CDD" id="cd06225">
    <property type="entry name" value="HAMP"/>
    <property type="match status" value="1"/>
</dbReference>
<keyword evidence="12" id="KW-0812">Transmembrane</keyword>
<feature type="domain" description="HAMP" evidence="14">
    <location>
        <begin position="207"/>
        <end position="259"/>
    </location>
</feature>
<keyword evidence="5" id="KW-0597">Phosphoprotein</keyword>
<dbReference type="Gene3D" id="1.10.287.130">
    <property type="match status" value="1"/>
</dbReference>
<dbReference type="Gene3D" id="3.30.565.10">
    <property type="entry name" value="Histidine kinase-like ATPase, C-terminal domain"/>
    <property type="match status" value="1"/>
</dbReference>
<comment type="subcellular location">
    <subcellularLocation>
        <location evidence="2">Cell membrane</location>
        <topology evidence="2">Multi-pass membrane protein</topology>
    </subcellularLocation>
</comment>
<name>A0A5D4MDY5_9BACI</name>
<dbReference type="PROSITE" id="PS50109">
    <property type="entry name" value="HIS_KIN"/>
    <property type="match status" value="1"/>
</dbReference>
<keyword evidence="7" id="KW-0547">Nucleotide-binding</keyword>
<dbReference type="Pfam" id="PF00672">
    <property type="entry name" value="HAMP"/>
    <property type="match status" value="1"/>
</dbReference>
<dbReference type="InterPro" id="IPR003594">
    <property type="entry name" value="HATPase_dom"/>
</dbReference>
<dbReference type="GO" id="GO:0000155">
    <property type="term" value="F:phosphorelay sensor kinase activity"/>
    <property type="evidence" value="ECO:0007669"/>
    <property type="project" value="InterPro"/>
</dbReference>
<dbReference type="Gene3D" id="3.30.450.20">
    <property type="entry name" value="PAS domain"/>
    <property type="match status" value="1"/>
</dbReference>
<dbReference type="PANTHER" id="PTHR43065">
    <property type="entry name" value="SENSOR HISTIDINE KINASE"/>
    <property type="match status" value="1"/>
</dbReference>
<evidence type="ECO:0000256" key="10">
    <source>
        <dbReference type="ARBA" id="ARBA00023012"/>
    </source>
</evidence>
<dbReference type="EC" id="2.7.13.3" evidence="3"/>
<evidence type="ECO:0000256" key="11">
    <source>
        <dbReference type="ARBA" id="ARBA00023136"/>
    </source>
</evidence>
<dbReference type="Proteomes" id="UP000325182">
    <property type="component" value="Unassembled WGS sequence"/>
</dbReference>
<keyword evidence="12" id="KW-1133">Transmembrane helix</keyword>
<dbReference type="Pfam" id="PF02518">
    <property type="entry name" value="HATPase_c"/>
    <property type="match status" value="1"/>
</dbReference>
<evidence type="ECO:0000256" key="8">
    <source>
        <dbReference type="ARBA" id="ARBA00022777"/>
    </source>
</evidence>
<dbReference type="CDD" id="cd00075">
    <property type="entry name" value="HATPase"/>
    <property type="match status" value="1"/>
</dbReference>
<evidence type="ECO:0000259" key="14">
    <source>
        <dbReference type="PROSITE" id="PS50885"/>
    </source>
</evidence>
<evidence type="ECO:0000256" key="7">
    <source>
        <dbReference type="ARBA" id="ARBA00022741"/>
    </source>
</evidence>
<keyword evidence="9" id="KW-0067">ATP-binding</keyword>
<evidence type="ECO:0000256" key="9">
    <source>
        <dbReference type="ARBA" id="ARBA00022840"/>
    </source>
</evidence>
<keyword evidence="6" id="KW-0808">Transferase</keyword>
<proteinExistence type="predicted"/>
<dbReference type="PROSITE" id="PS50885">
    <property type="entry name" value="HAMP"/>
    <property type="match status" value="1"/>
</dbReference>
<evidence type="ECO:0000256" key="4">
    <source>
        <dbReference type="ARBA" id="ARBA00022475"/>
    </source>
</evidence>
<dbReference type="Gene3D" id="6.10.340.10">
    <property type="match status" value="1"/>
</dbReference>
<dbReference type="SMART" id="SM00304">
    <property type="entry name" value="HAMP"/>
    <property type="match status" value="1"/>
</dbReference>
<sequence length="595" mass="67689">MNKMLGKISFRNKITSILLFITLLLSGYSLVLVESIDQVNEIGTAIRSESLPEVLWLTHWEKELAVKEHLAESYLLDSLCCGFMESYDKVGEKSDQELISQYGEIPEELTELRNEISLLNFNVENKFKGLILYNNERGAEDFIRHEHLPLIRGLRAEISNEQTSILASLNEQSEKIPDIIKKSLWLLIILTSAAVTISFMASYRISASLTNPLEKLTDGVRQIKQGKYGLLLKDNSQLELEDLTSSINEMSVQLKSSFQKIIKDKSYREQIMNTLPVGIITVDERKNSTLNDWARKLLLIEEDQLSSQSRGLENRAFWSIFLSEQECRNEKVIYTKKGADYTLLVSQTSFLNKEEIEAGRIFYFVDITDTEKLEKRIHQSEKLAAIGEIAAGAAHEIRNPLTVIQGFISLMESSLSNDKREQFRIPLLMKEIERINFIIEEMLMLSKPGAPIKQKVFLEDILGEILPLIRKQTEAKVSYEIHMEKVLIAADVHQVKQVFHNLIRNSVEAMEGEGTISITSQVKDNHYVIYFKDDGPGIPKQDYNSLFQPFYSTKVNGTGLGLTIVQRIIENHGGTIEADPRVEKGTLFIIALPVL</sequence>
<dbReference type="InterPro" id="IPR036890">
    <property type="entry name" value="HATPase_C_sf"/>
</dbReference>
<dbReference type="InterPro" id="IPR036097">
    <property type="entry name" value="HisK_dim/P_sf"/>
</dbReference>
<dbReference type="Pfam" id="PF00512">
    <property type="entry name" value="HisKA"/>
    <property type="match status" value="1"/>
</dbReference>
<evidence type="ECO:0000256" key="6">
    <source>
        <dbReference type="ARBA" id="ARBA00022679"/>
    </source>
</evidence>
<keyword evidence="8" id="KW-0418">Kinase</keyword>
<accession>A0A5D4MDY5</accession>
<evidence type="ECO:0000256" key="12">
    <source>
        <dbReference type="SAM" id="Phobius"/>
    </source>
</evidence>